<accession>A0A392LYS6</accession>
<gene>
    <name evidence="2" type="ORF">A2U01_0000895</name>
</gene>
<keyword evidence="3" id="KW-1185">Reference proteome</keyword>
<reference evidence="2 3" key="1">
    <citation type="journal article" date="2018" name="Front. Plant Sci.">
        <title>Red Clover (Trifolium pratense) and Zigzag Clover (T. medium) - A Picture of Genomic Similarities and Differences.</title>
        <authorList>
            <person name="Dluhosova J."/>
            <person name="Istvanek J."/>
            <person name="Nedelnik J."/>
            <person name="Repkova J."/>
        </authorList>
    </citation>
    <scope>NUCLEOTIDE SEQUENCE [LARGE SCALE GENOMIC DNA]</scope>
    <source>
        <strain evidence="3">cv. 10/8</strain>
        <tissue evidence="2">Leaf</tissue>
    </source>
</reference>
<organism evidence="2 3">
    <name type="scientific">Trifolium medium</name>
    <dbReference type="NCBI Taxonomy" id="97028"/>
    <lineage>
        <taxon>Eukaryota</taxon>
        <taxon>Viridiplantae</taxon>
        <taxon>Streptophyta</taxon>
        <taxon>Embryophyta</taxon>
        <taxon>Tracheophyta</taxon>
        <taxon>Spermatophyta</taxon>
        <taxon>Magnoliopsida</taxon>
        <taxon>eudicotyledons</taxon>
        <taxon>Gunneridae</taxon>
        <taxon>Pentapetalae</taxon>
        <taxon>rosids</taxon>
        <taxon>fabids</taxon>
        <taxon>Fabales</taxon>
        <taxon>Fabaceae</taxon>
        <taxon>Papilionoideae</taxon>
        <taxon>50 kb inversion clade</taxon>
        <taxon>NPAAA clade</taxon>
        <taxon>Hologalegina</taxon>
        <taxon>IRL clade</taxon>
        <taxon>Trifolieae</taxon>
        <taxon>Trifolium</taxon>
    </lineage>
</organism>
<proteinExistence type="predicted"/>
<feature type="non-terminal residue" evidence="2">
    <location>
        <position position="1"/>
    </location>
</feature>
<evidence type="ECO:0000256" key="1">
    <source>
        <dbReference type="SAM" id="MobiDB-lite"/>
    </source>
</evidence>
<sequence>TVHLKIKYHSLDNQVITIHADIEGTRRYFRAVMRALYTAQEFGAMSSHTPEPNDDADFDASSDNSVSDEEKTSVDPLPLETMMKFKRLIPDGEFITIQLDDNQTKTVKI</sequence>
<evidence type="ECO:0000313" key="3">
    <source>
        <dbReference type="Proteomes" id="UP000265520"/>
    </source>
</evidence>
<dbReference type="Proteomes" id="UP000265520">
    <property type="component" value="Unassembled WGS sequence"/>
</dbReference>
<name>A0A392LYS6_9FABA</name>
<dbReference type="AlphaFoldDB" id="A0A392LYS6"/>
<protein>
    <submittedName>
        <fullName evidence="2">Uncharacterized protein</fullName>
    </submittedName>
</protein>
<dbReference type="EMBL" id="LXQA010000722">
    <property type="protein sequence ID" value="MCH80133.1"/>
    <property type="molecule type" value="Genomic_DNA"/>
</dbReference>
<evidence type="ECO:0000313" key="2">
    <source>
        <dbReference type="EMBL" id="MCH80133.1"/>
    </source>
</evidence>
<feature type="region of interest" description="Disordered" evidence="1">
    <location>
        <begin position="44"/>
        <end position="78"/>
    </location>
</feature>
<comment type="caution">
    <text evidence="2">The sequence shown here is derived from an EMBL/GenBank/DDBJ whole genome shotgun (WGS) entry which is preliminary data.</text>
</comment>